<dbReference type="Proteomes" id="UP001302493">
    <property type="component" value="Chromosome"/>
</dbReference>
<sequence>MSDVLPKPSKVSREGVLLIKSFEGFRPRAMQRSDGRWVIGYGHTQSAREGARVSEAEAELLMQYDLIPVVQAVTDHVRVPLNQHQFDALASFAFSIGADRFAASDVVEQLNAGSARQASASMSAWADEAAAETPTRRRSAEHALFNAAPGAPVTLADLLAAPLPSPFETDEPTLPAVDGALDEAVAPFPAQDGMVLAQAISATTAPQPHNTYAATAVGPVPDVVPLTGQSETVSVAAPIIAANDIHAPVEAKQPETPSGFADAQKTSVVLTAPGLAEATSGDSAAAPAIEGDTASSEDVLSTREVVARARARRRSGLGETLTFVIMGGLGALCLGVAMAAFRRASISNSSDTATVAWVLILVAAACLGVSGYNCYRRWGRADRV</sequence>
<reference evidence="1" key="1">
    <citation type="submission" date="2023-03" db="EMBL/GenBank/DDBJ databases">
        <title>Genome sequence of Brevundimonas nasdae SJTX8.</title>
        <authorList>
            <person name="Liang R."/>
        </authorList>
    </citation>
    <scope>NUCLEOTIDE SEQUENCE</scope>
    <source>
        <strain evidence="1">X8</strain>
    </source>
</reference>
<organism evidence="1 2">
    <name type="scientific">Brevundimonas nasdae</name>
    <dbReference type="NCBI Taxonomy" id="172043"/>
    <lineage>
        <taxon>Bacteria</taxon>
        <taxon>Pseudomonadati</taxon>
        <taxon>Pseudomonadota</taxon>
        <taxon>Alphaproteobacteria</taxon>
        <taxon>Caulobacterales</taxon>
        <taxon>Caulobacteraceae</taxon>
        <taxon>Brevundimonas</taxon>
    </lineage>
</organism>
<evidence type="ECO:0000313" key="2">
    <source>
        <dbReference type="Proteomes" id="UP001302493"/>
    </source>
</evidence>
<name>A0ACD4VL29_9CAUL</name>
<proteinExistence type="predicted"/>
<evidence type="ECO:0000313" key="1">
    <source>
        <dbReference type="EMBL" id="WOB77949.1"/>
    </source>
</evidence>
<dbReference type="EMBL" id="CP119180">
    <property type="protein sequence ID" value="WOB77949.1"/>
    <property type="molecule type" value="Genomic_DNA"/>
</dbReference>
<accession>A0ACD4VL29</accession>
<keyword evidence="2" id="KW-1185">Reference proteome</keyword>
<protein>
    <submittedName>
        <fullName evidence="1">Glycoside hydrolase family protein</fullName>
    </submittedName>
</protein>
<keyword evidence="1" id="KW-0378">Hydrolase</keyword>
<gene>
    <name evidence="1" type="ORF">PZA08_11520</name>
</gene>